<keyword evidence="10 13" id="KW-0408">Iron</keyword>
<dbReference type="GO" id="GO:0020037">
    <property type="term" value="F:heme binding"/>
    <property type="evidence" value="ECO:0007669"/>
    <property type="project" value="InterPro"/>
</dbReference>
<keyword evidence="12" id="KW-0472">Membrane</keyword>
<evidence type="ECO:0000256" key="2">
    <source>
        <dbReference type="ARBA" id="ARBA00004167"/>
    </source>
</evidence>
<dbReference type="PANTHER" id="PTHR46300:SF7">
    <property type="entry name" value="P450, PUTATIVE (EUROFUNG)-RELATED"/>
    <property type="match status" value="1"/>
</dbReference>
<dbReference type="Pfam" id="PF00067">
    <property type="entry name" value="p450"/>
    <property type="match status" value="2"/>
</dbReference>
<comment type="pathway">
    <text evidence="3">Secondary metabolite biosynthesis.</text>
</comment>
<keyword evidence="9" id="KW-0560">Oxidoreductase</keyword>
<evidence type="ECO:0000256" key="11">
    <source>
        <dbReference type="ARBA" id="ARBA00023033"/>
    </source>
</evidence>
<keyword evidence="6" id="KW-0812">Transmembrane</keyword>
<feature type="binding site" description="axial binding residue" evidence="13">
    <location>
        <position position="411"/>
    </location>
    <ligand>
        <name>heme</name>
        <dbReference type="ChEBI" id="CHEBI:30413"/>
    </ligand>
    <ligandPart>
        <name>Fe</name>
        <dbReference type="ChEBI" id="CHEBI:18248"/>
    </ligandPart>
</feature>
<name>A0A4Q9MTV2_9APHY</name>
<dbReference type="GO" id="GO:0016705">
    <property type="term" value="F:oxidoreductase activity, acting on paired donors, with incorporation or reduction of molecular oxygen"/>
    <property type="evidence" value="ECO:0007669"/>
    <property type="project" value="InterPro"/>
</dbReference>
<dbReference type="Proteomes" id="UP000292957">
    <property type="component" value="Unassembled WGS sequence"/>
</dbReference>
<dbReference type="PANTHER" id="PTHR46300">
    <property type="entry name" value="P450, PUTATIVE (EUROFUNG)-RELATED-RELATED"/>
    <property type="match status" value="1"/>
</dbReference>
<dbReference type="PRINTS" id="PR00463">
    <property type="entry name" value="EP450I"/>
</dbReference>
<organism evidence="14">
    <name type="scientific">Dichomitus squalens</name>
    <dbReference type="NCBI Taxonomy" id="114155"/>
    <lineage>
        <taxon>Eukaryota</taxon>
        <taxon>Fungi</taxon>
        <taxon>Dikarya</taxon>
        <taxon>Basidiomycota</taxon>
        <taxon>Agaricomycotina</taxon>
        <taxon>Agaricomycetes</taxon>
        <taxon>Polyporales</taxon>
        <taxon>Polyporaceae</taxon>
        <taxon>Dichomitus</taxon>
    </lineage>
</organism>
<keyword evidence="11" id="KW-0503">Monooxygenase</keyword>
<evidence type="ECO:0000256" key="10">
    <source>
        <dbReference type="ARBA" id="ARBA00023004"/>
    </source>
</evidence>
<evidence type="ECO:0000256" key="7">
    <source>
        <dbReference type="ARBA" id="ARBA00022723"/>
    </source>
</evidence>
<dbReference type="InterPro" id="IPR002401">
    <property type="entry name" value="Cyt_P450_E_grp-I"/>
</dbReference>
<comment type="subcellular location">
    <subcellularLocation>
        <location evidence="2">Membrane</location>
        <topology evidence="2">Single-pass membrane protein</topology>
    </subcellularLocation>
</comment>
<dbReference type="GO" id="GO:0005506">
    <property type="term" value="F:iron ion binding"/>
    <property type="evidence" value="ECO:0007669"/>
    <property type="project" value="InterPro"/>
</dbReference>
<keyword evidence="8" id="KW-1133">Transmembrane helix</keyword>
<evidence type="ECO:0000256" key="9">
    <source>
        <dbReference type="ARBA" id="ARBA00023002"/>
    </source>
</evidence>
<evidence type="ECO:0000256" key="4">
    <source>
        <dbReference type="ARBA" id="ARBA00010617"/>
    </source>
</evidence>
<dbReference type="SUPFAM" id="SSF48264">
    <property type="entry name" value="Cytochrome P450"/>
    <property type="match status" value="1"/>
</dbReference>
<keyword evidence="7 13" id="KW-0479">Metal-binding</keyword>
<dbReference type="GO" id="GO:0004497">
    <property type="term" value="F:monooxygenase activity"/>
    <property type="evidence" value="ECO:0007669"/>
    <property type="project" value="UniProtKB-KW"/>
</dbReference>
<gene>
    <name evidence="14" type="ORF">BD311DRAFT_864432</name>
</gene>
<evidence type="ECO:0000256" key="3">
    <source>
        <dbReference type="ARBA" id="ARBA00005179"/>
    </source>
</evidence>
<accession>A0A4Q9MTV2</accession>
<reference evidence="14" key="1">
    <citation type="submission" date="2019-01" db="EMBL/GenBank/DDBJ databases">
        <title>Draft genome sequences of three monokaryotic isolates of the white-rot basidiomycete fungus Dichomitus squalens.</title>
        <authorList>
            <consortium name="DOE Joint Genome Institute"/>
            <person name="Lopez S.C."/>
            <person name="Andreopoulos B."/>
            <person name="Pangilinan J."/>
            <person name="Lipzen A."/>
            <person name="Riley R."/>
            <person name="Ahrendt S."/>
            <person name="Ng V."/>
            <person name="Barry K."/>
            <person name="Daum C."/>
            <person name="Grigoriev I.V."/>
            <person name="Hilden K.S."/>
            <person name="Makela M.R."/>
            <person name="de Vries R.P."/>
        </authorList>
    </citation>
    <scope>NUCLEOTIDE SEQUENCE [LARGE SCALE GENOMIC DNA]</scope>
    <source>
        <strain evidence="14">OM18370.1</strain>
    </source>
</reference>
<evidence type="ECO:0000256" key="8">
    <source>
        <dbReference type="ARBA" id="ARBA00022989"/>
    </source>
</evidence>
<dbReference type="InterPro" id="IPR001128">
    <property type="entry name" value="Cyt_P450"/>
</dbReference>
<comment type="similarity">
    <text evidence="4">Belongs to the cytochrome P450 family.</text>
</comment>
<evidence type="ECO:0000313" key="14">
    <source>
        <dbReference type="EMBL" id="TBU30022.1"/>
    </source>
</evidence>
<evidence type="ECO:0000256" key="1">
    <source>
        <dbReference type="ARBA" id="ARBA00001971"/>
    </source>
</evidence>
<evidence type="ECO:0000256" key="6">
    <source>
        <dbReference type="ARBA" id="ARBA00022692"/>
    </source>
</evidence>
<dbReference type="AlphaFoldDB" id="A0A4Q9MTV2"/>
<dbReference type="OrthoDB" id="2789670at2759"/>
<dbReference type="InterPro" id="IPR036396">
    <property type="entry name" value="Cyt_P450_sf"/>
</dbReference>
<protein>
    <submittedName>
        <fullName evidence="14">Cytochrome P450</fullName>
    </submittedName>
</protein>
<dbReference type="InterPro" id="IPR050364">
    <property type="entry name" value="Cytochrome_P450_fung"/>
</dbReference>
<keyword evidence="5 13" id="KW-0349">Heme</keyword>
<dbReference type="GO" id="GO:0016020">
    <property type="term" value="C:membrane"/>
    <property type="evidence" value="ECO:0007669"/>
    <property type="project" value="UniProtKB-SubCell"/>
</dbReference>
<evidence type="ECO:0000256" key="5">
    <source>
        <dbReference type="ARBA" id="ARBA00022617"/>
    </source>
</evidence>
<sequence length="471" mass="53248">MAPSLPTPTIVEVFRVRRTFSRPPGIAVLGNLFDLPKRSPWLGYRKISQKYGKLVHLQVLGRSILPINNPRIAFDLLEKRSAVNPSRPTSTIVKLMGWEWNFVWMSYGQQWRRHRRVFWQHFHPGVIPTYRAVLEEGARRLLSRLLTTPGKLEEHLRYALGVSICKEAHGLDIAEQEDARMEIFERALRSVDVLVEGATMREYFPFLAAIPMWLPGTSFLRRLAEDKKYAHSLRELPWTQVKQAVRKSPAWIPPNAGEEEGMAMSAVAMVNAADLDTAPLGSLFPALCLHPEVHRKARAELDSVVGPNRLPTFADRDALPCVIAIAKELLRWHSALPLGIARCSVAADEYEGYFIPANRTILVNSWSIVHDPENYPEPDRFLLERFLNDGKLDSDVTDPSGVAFGFGRRICTERYFADEALFIFVACVLQVFDINPPLDEDGRPIRVEPRATAGITSHLDDTRSSDLRASA</sequence>
<evidence type="ECO:0000256" key="12">
    <source>
        <dbReference type="ARBA" id="ARBA00023136"/>
    </source>
</evidence>
<proteinExistence type="inferred from homology"/>
<dbReference type="CDD" id="cd11065">
    <property type="entry name" value="CYP64-like"/>
    <property type="match status" value="1"/>
</dbReference>
<dbReference type="EMBL" id="ML143409">
    <property type="protein sequence ID" value="TBU30022.1"/>
    <property type="molecule type" value="Genomic_DNA"/>
</dbReference>
<evidence type="ECO:0000256" key="13">
    <source>
        <dbReference type="PIRSR" id="PIRSR602401-1"/>
    </source>
</evidence>
<comment type="cofactor">
    <cofactor evidence="1 13">
        <name>heme</name>
        <dbReference type="ChEBI" id="CHEBI:30413"/>
    </cofactor>
</comment>
<dbReference type="Gene3D" id="1.10.630.10">
    <property type="entry name" value="Cytochrome P450"/>
    <property type="match status" value="1"/>
</dbReference>